<dbReference type="AlphaFoldDB" id="A0A820G9F9"/>
<organism evidence="1 2">
    <name type="scientific">Rotaria sordida</name>
    <dbReference type="NCBI Taxonomy" id="392033"/>
    <lineage>
        <taxon>Eukaryota</taxon>
        <taxon>Metazoa</taxon>
        <taxon>Spiralia</taxon>
        <taxon>Gnathifera</taxon>
        <taxon>Rotifera</taxon>
        <taxon>Eurotatoria</taxon>
        <taxon>Bdelloidea</taxon>
        <taxon>Philodinida</taxon>
        <taxon>Philodinidae</taxon>
        <taxon>Rotaria</taxon>
    </lineage>
</organism>
<reference evidence="1" key="1">
    <citation type="submission" date="2021-02" db="EMBL/GenBank/DDBJ databases">
        <authorList>
            <person name="Nowell W R."/>
        </authorList>
    </citation>
    <scope>NUCLEOTIDE SEQUENCE</scope>
</reference>
<gene>
    <name evidence="1" type="ORF">OTI717_LOCUS41279</name>
</gene>
<proteinExistence type="predicted"/>
<evidence type="ECO:0000313" key="1">
    <source>
        <dbReference type="EMBL" id="CAF4276447.1"/>
    </source>
</evidence>
<dbReference type="EMBL" id="CAJOAX010039545">
    <property type="protein sequence ID" value="CAF4276447.1"/>
    <property type="molecule type" value="Genomic_DNA"/>
</dbReference>
<evidence type="ECO:0000313" key="2">
    <source>
        <dbReference type="Proteomes" id="UP000663823"/>
    </source>
</evidence>
<evidence type="ECO:0008006" key="3">
    <source>
        <dbReference type="Google" id="ProtNLM"/>
    </source>
</evidence>
<sequence length="54" mass="6107">MPRVIGLMSGSSLDGLDIAYVNFSSIGNYPEEKWTFDIIHAETIPYSSDWIKKL</sequence>
<name>A0A820G9F9_9BILA</name>
<comment type="caution">
    <text evidence="1">The sequence shown here is derived from an EMBL/GenBank/DDBJ whole genome shotgun (WGS) entry which is preliminary data.</text>
</comment>
<feature type="non-terminal residue" evidence="1">
    <location>
        <position position="54"/>
    </location>
</feature>
<dbReference type="Gene3D" id="3.30.420.40">
    <property type="match status" value="1"/>
</dbReference>
<dbReference type="Proteomes" id="UP000663823">
    <property type="component" value="Unassembled WGS sequence"/>
</dbReference>
<protein>
    <recommendedName>
        <fullName evidence="3">Anhydro-N-acetylmuramic acid kinase</fullName>
    </recommendedName>
</protein>
<accession>A0A820G9F9</accession>